<dbReference type="CDD" id="cd01347">
    <property type="entry name" value="ligand_gated_channel"/>
    <property type="match status" value="1"/>
</dbReference>
<protein>
    <submittedName>
        <fullName evidence="15">TonB-dependent receptor</fullName>
    </submittedName>
</protein>
<evidence type="ECO:0000256" key="10">
    <source>
        <dbReference type="PROSITE-ProRule" id="PRU01360"/>
    </source>
</evidence>
<sequence>MFKHSKLAVAALIAMGSLSALAQSDSPAQLERIEITGSSIKRIASEGALPVQTLTAEQIRATGATNVADVIQRLPSMQGFQVADIAIGTNSGGISTASIHDIGASYTLVLLNGRRIAPTGSGSTINLNAIPMSAIERIEILTDGASALYGSDAIAGVVNFVLKRNAKGGEITVQADVPTEGGGESANASISYGFGDIAQDRFSLVATYRRDQQKQMKSGDREFAKSAYLPFNWQGKDYIYDRTSTFAIPANASVTFNTPAGKTALPTYAFNPYQKANGGKCAENNVYSLANAASATSVAENCAFDFVSTIDIYPEQTRDAFFLSGQLKVTDNVRLFTDAAYTRLDLIARIAPNPIPVAIPTSSPLYTQYVLPYLNAEQASRVRAVTANYRAVDFGTRDSQTITDSKHVVLGADADIGNWNMSGAFTWSQNSIDERYINGYFKDAEFRSMVAANAFDPFKMPGQQSAATNTLIANSIYNGTIRTADTTLKAADFRVSGELFDLPAGPVALGAGGDFRNLHYKQDPSADALAGKIYNYAPSTAYDMDRDSYGVFTELLVPVTKSFELTTALRYDTIKAVNDAIKNRTVGKDESSSTYKVSGRYQFSKEVLLRGSYGTGFKAPSMLEIAQPLVPNGVTAASYECPAPLRGEDADACKAGKLQYSQLSGGNENLKPEKSKQGTFGVRFEPTSDFGIGFDFWQVKIRDAVSGVSANLAFSDAAKYRSLFTKYKTPAETQNYWTFISSSTNIGKTINRGIDWDVVSRYKTDLGQLTLGLTGTYMIKSSYTRPGTDNDFTDSMGRYGENAAVTFRNIMRATAKLESGAFSNTLTLNYRSDYKDITTTVRDVATNRNVLLSIDVPEYYTWDWQGSYRYSKALELRLGVKNIGNKAPPFTLRDSSGHQVGYDPRYADPKLRTVQFTGTYKF</sequence>
<evidence type="ECO:0000256" key="12">
    <source>
        <dbReference type="SAM" id="SignalP"/>
    </source>
</evidence>
<dbReference type="Gene3D" id="2.170.130.10">
    <property type="entry name" value="TonB-dependent receptor, plug domain"/>
    <property type="match status" value="1"/>
</dbReference>
<gene>
    <name evidence="15" type="ORF">I7X39_15865</name>
</gene>
<name>A0A931J5U7_9BURK</name>
<feature type="signal peptide" evidence="12">
    <location>
        <begin position="1"/>
        <end position="22"/>
    </location>
</feature>
<comment type="similarity">
    <text evidence="2 10 11">Belongs to the TonB-dependent receptor family.</text>
</comment>
<evidence type="ECO:0000256" key="2">
    <source>
        <dbReference type="ARBA" id="ARBA00009810"/>
    </source>
</evidence>
<comment type="caution">
    <text evidence="15">The sequence shown here is derived from an EMBL/GenBank/DDBJ whole genome shotgun (WGS) entry which is preliminary data.</text>
</comment>
<dbReference type="AlphaFoldDB" id="A0A931J5U7"/>
<dbReference type="Pfam" id="PF00593">
    <property type="entry name" value="TonB_dep_Rec_b-barrel"/>
    <property type="match status" value="1"/>
</dbReference>
<evidence type="ECO:0000256" key="7">
    <source>
        <dbReference type="ARBA" id="ARBA00023136"/>
    </source>
</evidence>
<comment type="subcellular location">
    <subcellularLocation>
        <location evidence="1 10">Cell outer membrane</location>
        <topology evidence="1 10">Multi-pass membrane protein</topology>
    </subcellularLocation>
</comment>
<accession>A0A931J5U7</accession>
<keyword evidence="9 10" id="KW-0998">Cell outer membrane</keyword>
<evidence type="ECO:0000256" key="8">
    <source>
        <dbReference type="ARBA" id="ARBA00023170"/>
    </source>
</evidence>
<keyword evidence="12" id="KW-0732">Signal</keyword>
<evidence type="ECO:0000256" key="1">
    <source>
        <dbReference type="ARBA" id="ARBA00004571"/>
    </source>
</evidence>
<evidence type="ECO:0000259" key="13">
    <source>
        <dbReference type="Pfam" id="PF00593"/>
    </source>
</evidence>
<dbReference type="PROSITE" id="PS52016">
    <property type="entry name" value="TONB_DEPENDENT_REC_3"/>
    <property type="match status" value="1"/>
</dbReference>
<keyword evidence="4 10" id="KW-1134">Transmembrane beta strand</keyword>
<dbReference type="Proteomes" id="UP000613266">
    <property type="component" value="Unassembled WGS sequence"/>
</dbReference>
<evidence type="ECO:0000313" key="15">
    <source>
        <dbReference type="EMBL" id="MBH9578368.1"/>
    </source>
</evidence>
<evidence type="ECO:0000256" key="3">
    <source>
        <dbReference type="ARBA" id="ARBA00022448"/>
    </source>
</evidence>
<keyword evidence="16" id="KW-1185">Reference proteome</keyword>
<dbReference type="Pfam" id="PF07715">
    <property type="entry name" value="Plug"/>
    <property type="match status" value="1"/>
</dbReference>
<evidence type="ECO:0000259" key="14">
    <source>
        <dbReference type="Pfam" id="PF07715"/>
    </source>
</evidence>
<dbReference type="InterPro" id="IPR039426">
    <property type="entry name" value="TonB-dep_rcpt-like"/>
</dbReference>
<organism evidence="15 16">
    <name type="scientific">Inhella proteolytica</name>
    <dbReference type="NCBI Taxonomy" id="2795029"/>
    <lineage>
        <taxon>Bacteria</taxon>
        <taxon>Pseudomonadati</taxon>
        <taxon>Pseudomonadota</taxon>
        <taxon>Betaproteobacteria</taxon>
        <taxon>Burkholderiales</taxon>
        <taxon>Sphaerotilaceae</taxon>
        <taxon>Inhella</taxon>
    </lineage>
</organism>
<feature type="chain" id="PRO_5037786248" evidence="12">
    <location>
        <begin position="23"/>
        <end position="922"/>
    </location>
</feature>
<dbReference type="InterPro" id="IPR000531">
    <property type="entry name" value="Beta-barrel_TonB"/>
</dbReference>
<feature type="domain" description="TonB-dependent receptor plug" evidence="14">
    <location>
        <begin position="48"/>
        <end position="157"/>
    </location>
</feature>
<dbReference type="InterPro" id="IPR036942">
    <property type="entry name" value="Beta-barrel_TonB_sf"/>
</dbReference>
<dbReference type="InterPro" id="IPR037066">
    <property type="entry name" value="Plug_dom_sf"/>
</dbReference>
<evidence type="ECO:0000313" key="16">
    <source>
        <dbReference type="Proteomes" id="UP000613266"/>
    </source>
</evidence>
<evidence type="ECO:0000256" key="6">
    <source>
        <dbReference type="ARBA" id="ARBA00023077"/>
    </source>
</evidence>
<feature type="domain" description="TonB-dependent receptor-like beta-barrel" evidence="13">
    <location>
        <begin position="383"/>
        <end position="883"/>
    </location>
</feature>
<evidence type="ECO:0000256" key="11">
    <source>
        <dbReference type="RuleBase" id="RU003357"/>
    </source>
</evidence>
<dbReference type="InterPro" id="IPR012910">
    <property type="entry name" value="Plug_dom"/>
</dbReference>
<dbReference type="PANTHER" id="PTHR47234">
    <property type="match status" value="1"/>
</dbReference>
<proteinExistence type="inferred from homology"/>
<dbReference type="Gene3D" id="2.40.170.20">
    <property type="entry name" value="TonB-dependent receptor, beta-barrel domain"/>
    <property type="match status" value="1"/>
</dbReference>
<evidence type="ECO:0000256" key="4">
    <source>
        <dbReference type="ARBA" id="ARBA00022452"/>
    </source>
</evidence>
<evidence type="ECO:0000256" key="9">
    <source>
        <dbReference type="ARBA" id="ARBA00023237"/>
    </source>
</evidence>
<dbReference type="PANTHER" id="PTHR47234:SF2">
    <property type="entry name" value="TONB-DEPENDENT RECEPTOR"/>
    <property type="match status" value="1"/>
</dbReference>
<dbReference type="SUPFAM" id="SSF56935">
    <property type="entry name" value="Porins"/>
    <property type="match status" value="1"/>
</dbReference>
<dbReference type="RefSeq" id="WP_198112136.1">
    <property type="nucleotide sequence ID" value="NZ_JAEDAK010000011.1"/>
</dbReference>
<evidence type="ECO:0000256" key="5">
    <source>
        <dbReference type="ARBA" id="ARBA00022692"/>
    </source>
</evidence>
<keyword evidence="3 10" id="KW-0813">Transport</keyword>
<dbReference type="GO" id="GO:0009279">
    <property type="term" value="C:cell outer membrane"/>
    <property type="evidence" value="ECO:0007669"/>
    <property type="project" value="UniProtKB-SubCell"/>
</dbReference>
<keyword evidence="5 10" id="KW-0812">Transmembrane</keyword>
<reference evidence="15" key="1">
    <citation type="submission" date="2020-12" db="EMBL/GenBank/DDBJ databases">
        <title>The genome sequence of Inhella sp. 1Y17.</title>
        <authorList>
            <person name="Liu Y."/>
        </authorList>
    </citation>
    <scope>NUCLEOTIDE SEQUENCE</scope>
    <source>
        <strain evidence="15">1Y17</strain>
    </source>
</reference>
<dbReference type="EMBL" id="JAEDAK010000011">
    <property type="protein sequence ID" value="MBH9578368.1"/>
    <property type="molecule type" value="Genomic_DNA"/>
</dbReference>
<keyword evidence="6 11" id="KW-0798">TonB box</keyword>
<keyword evidence="8 15" id="KW-0675">Receptor</keyword>
<keyword evidence="7 10" id="KW-0472">Membrane</keyword>